<proteinExistence type="predicted"/>
<dbReference type="Proteomes" id="UP000609172">
    <property type="component" value="Unassembled WGS sequence"/>
</dbReference>
<keyword evidence="2" id="KW-1185">Reference proteome</keyword>
<reference evidence="1" key="1">
    <citation type="submission" date="2020-12" db="EMBL/GenBank/DDBJ databases">
        <title>Bacterial novel species Flavobacterium sp. SE-1-e isolated from soil.</title>
        <authorList>
            <person name="Jung H.-Y."/>
        </authorList>
    </citation>
    <scope>NUCLEOTIDE SEQUENCE</scope>
    <source>
        <strain evidence="1">SE-1-e</strain>
    </source>
</reference>
<organism evidence="1 2">
    <name type="scientific">Flavobacterium agrisoli</name>
    <dbReference type="NCBI Taxonomy" id="2793066"/>
    <lineage>
        <taxon>Bacteria</taxon>
        <taxon>Pseudomonadati</taxon>
        <taxon>Bacteroidota</taxon>
        <taxon>Flavobacteriia</taxon>
        <taxon>Flavobacteriales</taxon>
        <taxon>Flavobacteriaceae</taxon>
        <taxon>Flavobacterium</taxon>
    </lineage>
</organism>
<accession>A0A934PJX9</accession>
<dbReference type="AlphaFoldDB" id="A0A934PJX9"/>
<dbReference type="Pfam" id="PF10884">
    <property type="entry name" value="DUF2683"/>
    <property type="match status" value="1"/>
</dbReference>
<dbReference type="RefSeq" id="WP_200104655.1">
    <property type="nucleotide sequence ID" value="NZ_JAEHFV010000001.1"/>
</dbReference>
<comment type="caution">
    <text evidence="1">The sequence shown here is derived from an EMBL/GenBank/DDBJ whole genome shotgun (WGS) entry which is preliminary data.</text>
</comment>
<dbReference type="EMBL" id="JAEHFV010000001">
    <property type="protein sequence ID" value="MBK0368739.1"/>
    <property type="molecule type" value="Genomic_DNA"/>
</dbReference>
<sequence length="74" mass="8558">MESITIYPKNEKQKSLLKSLLEEMKVRFEIQNSDEPTLLSESEYISKIDKSIQQAESGKTKKLTQDQQKQLLGL</sequence>
<evidence type="ECO:0000313" key="1">
    <source>
        <dbReference type="EMBL" id="MBK0368739.1"/>
    </source>
</evidence>
<dbReference type="InterPro" id="IPR020271">
    <property type="entry name" value="Uncharacterised_MJ1172"/>
</dbReference>
<name>A0A934PJX9_9FLAO</name>
<gene>
    <name evidence="1" type="ORF">I5M07_02740</name>
</gene>
<evidence type="ECO:0000313" key="2">
    <source>
        <dbReference type="Proteomes" id="UP000609172"/>
    </source>
</evidence>
<protein>
    <submittedName>
        <fullName evidence="1">Uncharacterized protein</fullName>
    </submittedName>
</protein>